<dbReference type="GO" id="GO:0071555">
    <property type="term" value="P:cell wall organization"/>
    <property type="evidence" value="ECO:0007669"/>
    <property type="project" value="UniProtKB-KW"/>
</dbReference>
<protein>
    <recommendedName>
        <fullName evidence="15 19">UDP-N-acetylmuramoyl-L-alanyl-D-glutamate--2,6-diaminopimelate ligase</fullName>
        <ecNumber evidence="14 19">6.3.2.13</ecNumber>
    </recommendedName>
    <alternativeName>
        <fullName evidence="16 19">Meso-A2pm-adding enzyme</fullName>
    </alternativeName>
    <alternativeName>
        <fullName evidence="17 19">Meso-diaminopimelate-adding enzyme</fullName>
    </alternativeName>
    <alternativeName>
        <fullName evidence="18 19">UDP-MurNAc-L-Ala-D-Glu:meso-diaminopimelate ligase</fullName>
    </alternativeName>
    <alternativeName>
        <fullName evidence="19">UDP-MurNAc-tripeptide synthetase</fullName>
    </alternativeName>
    <alternativeName>
        <fullName evidence="19">UDP-N-acetylmuramyl-tripeptide synthetase</fullName>
    </alternativeName>
</protein>
<evidence type="ECO:0000259" key="22">
    <source>
        <dbReference type="Pfam" id="PF02875"/>
    </source>
</evidence>
<evidence type="ECO:0000256" key="17">
    <source>
        <dbReference type="ARBA" id="ARBA00076158"/>
    </source>
</evidence>
<dbReference type="InterPro" id="IPR035911">
    <property type="entry name" value="MurE/MurF_N"/>
</dbReference>
<dbReference type="GO" id="GO:0004326">
    <property type="term" value="F:tetrahydrofolylpolyglutamate synthase activity"/>
    <property type="evidence" value="ECO:0007669"/>
    <property type="project" value="InterPro"/>
</dbReference>
<dbReference type="InterPro" id="IPR000713">
    <property type="entry name" value="Mur_ligase_N"/>
</dbReference>
<keyword evidence="8 19" id="KW-0133">Cell shape</keyword>
<evidence type="ECO:0000256" key="16">
    <source>
        <dbReference type="ARBA" id="ARBA00075482"/>
    </source>
</evidence>
<dbReference type="Gene3D" id="3.90.190.20">
    <property type="entry name" value="Mur ligase, C-terminal domain"/>
    <property type="match status" value="1"/>
</dbReference>
<feature type="binding site" evidence="19">
    <location>
        <begin position="109"/>
        <end position="115"/>
    </location>
    <ligand>
        <name>ATP</name>
        <dbReference type="ChEBI" id="CHEBI:30616"/>
    </ligand>
</feature>
<dbReference type="SUPFAM" id="SSF53623">
    <property type="entry name" value="MurD-like peptide ligases, catalytic domain"/>
    <property type="match status" value="1"/>
</dbReference>
<feature type="domain" description="Mur ligase central" evidence="23">
    <location>
        <begin position="107"/>
        <end position="312"/>
    </location>
</feature>
<feature type="domain" description="Mur ligase N-terminal catalytic" evidence="21">
    <location>
        <begin position="22"/>
        <end position="95"/>
    </location>
</feature>
<keyword evidence="19" id="KW-0460">Magnesium</keyword>
<feature type="binding site" evidence="19">
    <location>
        <begin position="151"/>
        <end position="152"/>
    </location>
    <ligand>
        <name>UDP-N-acetyl-alpha-D-muramoyl-L-alanyl-D-glutamate</name>
        <dbReference type="ChEBI" id="CHEBI:83900"/>
    </ligand>
</feature>
<dbReference type="InterPro" id="IPR004101">
    <property type="entry name" value="Mur_ligase_C"/>
</dbReference>
<comment type="catalytic activity">
    <reaction evidence="12 19">
        <text>UDP-N-acetyl-alpha-D-muramoyl-L-alanyl-D-glutamate + meso-2,6-diaminopimelate + ATP = UDP-N-acetyl-alpha-D-muramoyl-L-alanyl-gamma-D-glutamyl-meso-2,6-diaminopimelate + ADP + phosphate + H(+)</text>
        <dbReference type="Rhea" id="RHEA:23676"/>
        <dbReference type="ChEBI" id="CHEBI:15378"/>
        <dbReference type="ChEBI" id="CHEBI:30616"/>
        <dbReference type="ChEBI" id="CHEBI:43474"/>
        <dbReference type="ChEBI" id="CHEBI:57791"/>
        <dbReference type="ChEBI" id="CHEBI:83900"/>
        <dbReference type="ChEBI" id="CHEBI:83905"/>
        <dbReference type="ChEBI" id="CHEBI:456216"/>
        <dbReference type="EC" id="6.3.2.13"/>
    </reaction>
</comment>
<evidence type="ECO:0000256" key="5">
    <source>
        <dbReference type="ARBA" id="ARBA00022618"/>
    </source>
</evidence>
<dbReference type="SUPFAM" id="SSF63418">
    <property type="entry name" value="MurE/MurF N-terminal domain"/>
    <property type="match status" value="1"/>
</dbReference>
<evidence type="ECO:0000256" key="19">
    <source>
        <dbReference type="HAMAP-Rule" id="MF_00208"/>
    </source>
</evidence>
<evidence type="ECO:0000256" key="18">
    <source>
        <dbReference type="ARBA" id="ARBA00081560"/>
    </source>
</evidence>
<feature type="short sequence motif" description="Meso-diaminopimelate recognition motif" evidence="19">
    <location>
        <begin position="407"/>
        <end position="410"/>
    </location>
</feature>
<keyword evidence="11 19" id="KW-0961">Cell wall biogenesis/degradation</keyword>
<feature type="binding site" evidence="19">
    <location>
        <position position="178"/>
    </location>
    <ligand>
        <name>UDP-N-acetyl-alpha-D-muramoyl-L-alanyl-D-glutamate</name>
        <dbReference type="ChEBI" id="CHEBI:83900"/>
    </ligand>
</feature>
<evidence type="ECO:0000256" key="14">
    <source>
        <dbReference type="ARBA" id="ARBA00066633"/>
    </source>
</evidence>
<dbReference type="InterPro" id="IPR013221">
    <property type="entry name" value="Mur_ligase_cen"/>
</dbReference>
<dbReference type="GO" id="GO:0051301">
    <property type="term" value="P:cell division"/>
    <property type="evidence" value="ECO:0007669"/>
    <property type="project" value="UniProtKB-KW"/>
</dbReference>
<dbReference type="InterPro" id="IPR005761">
    <property type="entry name" value="UDP-N-AcMur-Glu-dNH2Pim_ligase"/>
</dbReference>
<keyword evidence="9 19" id="KW-0573">Peptidoglycan synthesis</keyword>
<dbReference type="PROSITE" id="PS01011">
    <property type="entry name" value="FOLYLPOLYGLU_SYNT_1"/>
    <property type="match status" value="1"/>
</dbReference>
<keyword evidence="4 19" id="KW-0436">Ligase</keyword>
<dbReference type="GO" id="GO:0008765">
    <property type="term" value="F:UDP-N-acetylmuramoylalanyl-D-glutamate-2,6-diaminopimelate ligase activity"/>
    <property type="evidence" value="ECO:0007669"/>
    <property type="project" value="UniProtKB-UniRule"/>
</dbReference>
<evidence type="ECO:0000256" key="2">
    <source>
        <dbReference type="ARBA" id="ARBA00005898"/>
    </source>
</evidence>
<dbReference type="GO" id="GO:0005524">
    <property type="term" value="F:ATP binding"/>
    <property type="evidence" value="ECO:0007669"/>
    <property type="project" value="UniProtKB-UniRule"/>
</dbReference>
<dbReference type="AlphaFoldDB" id="A0A8J8B0D5"/>
<keyword evidence="7 19" id="KW-0067">ATP-binding</keyword>
<evidence type="ECO:0000256" key="15">
    <source>
        <dbReference type="ARBA" id="ARBA00072883"/>
    </source>
</evidence>
<dbReference type="RefSeq" id="WP_227017199.1">
    <property type="nucleotide sequence ID" value="NZ_JAGSND010000002.1"/>
</dbReference>
<dbReference type="GO" id="GO:0005737">
    <property type="term" value="C:cytoplasm"/>
    <property type="evidence" value="ECO:0007669"/>
    <property type="project" value="UniProtKB-SubCell"/>
</dbReference>
<dbReference type="Pfam" id="PF08245">
    <property type="entry name" value="Mur_ligase_M"/>
    <property type="match status" value="1"/>
</dbReference>
<dbReference type="NCBIfam" id="TIGR01085">
    <property type="entry name" value="murE"/>
    <property type="match status" value="1"/>
</dbReference>
<dbReference type="SUPFAM" id="SSF53244">
    <property type="entry name" value="MurD-like peptide ligases, peptide-binding domain"/>
    <property type="match status" value="1"/>
</dbReference>
<evidence type="ECO:0000256" key="6">
    <source>
        <dbReference type="ARBA" id="ARBA00022741"/>
    </source>
</evidence>
<keyword evidence="6 19" id="KW-0547">Nucleotide-binding</keyword>
<dbReference type="Gene3D" id="3.40.1390.10">
    <property type="entry name" value="MurE/MurF, N-terminal domain"/>
    <property type="match status" value="1"/>
</dbReference>
<feature type="binding site" evidence="19">
    <location>
        <begin position="407"/>
        <end position="410"/>
    </location>
    <ligand>
        <name>meso-2,6-diaminopimelate</name>
        <dbReference type="ChEBI" id="CHEBI:57791"/>
    </ligand>
</feature>
<evidence type="ECO:0000256" key="4">
    <source>
        <dbReference type="ARBA" id="ARBA00022598"/>
    </source>
</evidence>
<evidence type="ECO:0000256" key="20">
    <source>
        <dbReference type="RuleBase" id="RU004135"/>
    </source>
</evidence>
<comment type="pathway">
    <text evidence="1 19 20">Cell wall biogenesis; peptidoglycan biosynthesis.</text>
</comment>
<feature type="modified residue" description="N6-carboxylysine" evidence="19">
    <location>
        <position position="218"/>
    </location>
</feature>
<evidence type="ECO:0000313" key="25">
    <source>
        <dbReference type="Proteomes" id="UP000675664"/>
    </source>
</evidence>
<evidence type="ECO:0000256" key="1">
    <source>
        <dbReference type="ARBA" id="ARBA00004752"/>
    </source>
</evidence>
<feature type="binding site" evidence="19">
    <location>
        <position position="30"/>
    </location>
    <ligand>
        <name>UDP-N-acetyl-alpha-D-muramoyl-L-alanyl-D-glutamate</name>
        <dbReference type="ChEBI" id="CHEBI:83900"/>
    </ligand>
</feature>
<dbReference type="Pfam" id="PF02875">
    <property type="entry name" value="Mur_ligase_C"/>
    <property type="match status" value="1"/>
</dbReference>
<dbReference type="Gene3D" id="3.40.1190.10">
    <property type="entry name" value="Mur-like, catalytic domain"/>
    <property type="match status" value="1"/>
</dbReference>
<evidence type="ECO:0000256" key="10">
    <source>
        <dbReference type="ARBA" id="ARBA00023306"/>
    </source>
</evidence>
<evidence type="ECO:0000256" key="7">
    <source>
        <dbReference type="ARBA" id="ARBA00022840"/>
    </source>
</evidence>
<dbReference type="NCBIfam" id="NF001124">
    <property type="entry name" value="PRK00139.1-2"/>
    <property type="match status" value="1"/>
</dbReference>
<feature type="domain" description="Mur ligase C-terminal" evidence="22">
    <location>
        <begin position="334"/>
        <end position="461"/>
    </location>
</feature>
<evidence type="ECO:0000256" key="13">
    <source>
        <dbReference type="ARBA" id="ARBA00056782"/>
    </source>
</evidence>
<dbReference type="InterPro" id="IPR036615">
    <property type="entry name" value="Mur_ligase_C_dom_sf"/>
</dbReference>
<accession>A0A8J8B0D5</accession>
<keyword evidence="10 19" id="KW-0131">Cell cycle</keyword>
<keyword evidence="5 19" id="KW-0132">Cell division</keyword>
<feature type="binding site" evidence="19">
    <location>
        <position position="186"/>
    </location>
    <ligand>
        <name>UDP-N-acetyl-alpha-D-muramoyl-L-alanyl-D-glutamate</name>
        <dbReference type="ChEBI" id="CHEBI:83900"/>
    </ligand>
</feature>
<dbReference type="HAMAP" id="MF_00208">
    <property type="entry name" value="MurE"/>
    <property type="match status" value="1"/>
</dbReference>
<dbReference type="PANTHER" id="PTHR23135">
    <property type="entry name" value="MUR LIGASE FAMILY MEMBER"/>
    <property type="match status" value="1"/>
</dbReference>
<dbReference type="PANTHER" id="PTHR23135:SF4">
    <property type="entry name" value="UDP-N-ACETYLMURAMOYL-L-ALANYL-D-GLUTAMATE--2,6-DIAMINOPIMELATE LIGASE MURE HOMOLOG, CHLOROPLASTIC"/>
    <property type="match status" value="1"/>
</dbReference>
<comment type="caution">
    <text evidence="19">Lacks conserved residue(s) required for the propagation of feature annotation.</text>
</comment>
<evidence type="ECO:0000313" key="24">
    <source>
        <dbReference type="EMBL" id="MBR0597069.1"/>
    </source>
</evidence>
<dbReference type="InterPro" id="IPR036565">
    <property type="entry name" value="Mur-like_cat_sf"/>
</dbReference>
<comment type="caution">
    <text evidence="24">The sequence shown here is derived from an EMBL/GenBank/DDBJ whole genome shotgun (WGS) entry which is preliminary data.</text>
</comment>
<name>A0A8J8B0D5_9FIRM</name>
<gene>
    <name evidence="19" type="primary">murE</name>
    <name evidence="24" type="ORF">KCX82_04225</name>
</gene>
<comment type="function">
    <text evidence="13 19">Catalyzes the addition of meso-diaminopimelic acid to the nucleotide precursor UDP-N-acetylmuramoyl-L-alanyl-D-glutamate (UMAG) in the biosynthesis of bacterial cell-wall peptidoglycan.</text>
</comment>
<evidence type="ECO:0000256" key="12">
    <source>
        <dbReference type="ARBA" id="ARBA00050251"/>
    </source>
</evidence>
<evidence type="ECO:0000256" key="3">
    <source>
        <dbReference type="ARBA" id="ARBA00022490"/>
    </source>
</evidence>
<dbReference type="NCBIfam" id="NF001126">
    <property type="entry name" value="PRK00139.1-4"/>
    <property type="match status" value="1"/>
</dbReference>
<organism evidence="24 25">
    <name type="scientific">Sinanaerobacter chloroacetimidivorans</name>
    <dbReference type="NCBI Taxonomy" id="2818044"/>
    <lineage>
        <taxon>Bacteria</taxon>
        <taxon>Bacillati</taxon>
        <taxon>Bacillota</taxon>
        <taxon>Clostridia</taxon>
        <taxon>Peptostreptococcales</taxon>
        <taxon>Anaerovoracaceae</taxon>
        <taxon>Sinanaerobacter</taxon>
    </lineage>
</organism>
<comment type="cofactor">
    <cofactor evidence="19">
        <name>Mg(2+)</name>
        <dbReference type="ChEBI" id="CHEBI:18420"/>
    </cofactor>
</comment>
<dbReference type="InterPro" id="IPR018109">
    <property type="entry name" value="Folylpolyglutamate_synth_CS"/>
</dbReference>
<dbReference type="EC" id="6.3.2.13" evidence="14 19"/>
<dbReference type="GO" id="GO:0000287">
    <property type="term" value="F:magnesium ion binding"/>
    <property type="evidence" value="ECO:0007669"/>
    <property type="project" value="UniProtKB-UniRule"/>
</dbReference>
<feature type="binding site" evidence="19">
    <location>
        <position position="383"/>
    </location>
    <ligand>
        <name>meso-2,6-diaminopimelate</name>
        <dbReference type="ChEBI" id="CHEBI:57791"/>
    </ligand>
</feature>
<dbReference type="GO" id="GO:0008360">
    <property type="term" value="P:regulation of cell shape"/>
    <property type="evidence" value="ECO:0007669"/>
    <property type="project" value="UniProtKB-KW"/>
</dbReference>
<dbReference type="Proteomes" id="UP000675664">
    <property type="component" value="Unassembled WGS sequence"/>
</dbReference>
<evidence type="ECO:0000256" key="8">
    <source>
        <dbReference type="ARBA" id="ARBA00022960"/>
    </source>
</evidence>
<dbReference type="UniPathway" id="UPA00219"/>
<feature type="binding site" evidence="19">
    <location>
        <position position="150"/>
    </location>
    <ligand>
        <name>UDP-N-acetyl-alpha-D-muramoyl-L-alanyl-D-glutamate</name>
        <dbReference type="ChEBI" id="CHEBI:83900"/>
    </ligand>
</feature>
<feature type="binding site" evidence="19">
    <location>
        <position position="459"/>
    </location>
    <ligand>
        <name>meso-2,6-diaminopimelate</name>
        <dbReference type="ChEBI" id="CHEBI:57791"/>
    </ligand>
</feature>
<keyword evidence="3 19" id="KW-0963">Cytoplasm</keyword>
<comment type="subcellular location">
    <subcellularLocation>
        <location evidence="19 20">Cytoplasm</location>
    </subcellularLocation>
</comment>
<dbReference type="EMBL" id="JAGSND010000002">
    <property type="protein sequence ID" value="MBR0597069.1"/>
    <property type="molecule type" value="Genomic_DNA"/>
</dbReference>
<proteinExistence type="inferred from homology"/>
<evidence type="ECO:0000259" key="23">
    <source>
        <dbReference type="Pfam" id="PF08245"/>
    </source>
</evidence>
<dbReference type="Pfam" id="PF01225">
    <property type="entry name" value="Mur_ligase"/>
    <property type="match status" value="1"/>
</dbReference>
<evidence type="ECO:0000259" key="21">
    <source>
        <dbReference type="Pfam" id="PF01225"/>
    </source>
</evidence>
<dbReference type="GO" id="GO:0009252">
    <property type="term" value="P:peptidoglycan biosynthetic process"/>
    <property type="evidence" value="ECO:0007669"/>
    <property type="project" value="UniProtKB-UniRule"/>
</dbReference>
<reference evidence="24" key="1">
    <citation type="submission" date="2021-04" db="EMBL/GenBank/DDBJ databases">
        <title>Sinoanaerobacter chloroacetimidivorans sp. nov., an obligate anaerobic bacterium isolated from anaerobic sludge.</title>
        <authorList>
            <person name="Bao Y."/>
        </authorList>
    </citation>
    <scope>NUCLEOTIDE SEQUENCE</scope>
    <source>
        <strain evidence="24">BAD-6</strain>
    </source>
</reference>
<evidence type="ECO:0000256" key="9">
    <source>
        <dbReference type="ARBA" id="ARBA00022984"/>
    </source>
</evidence>
<comment type="similarity">
    <text evidence="2 19">Belongs to the MurCDEF family. MurE subfamily.</text>
</comment>
<reference evidence="24" key="2">
    <citation type="submission" date="2021-04" db="EMBL/GenBank/DDBJ databases">
        <authorList>
            <person name="Liu J."/>
        </authorList>
    </citation>
    <scope>NUCLEOTIDE SEQUENCE</scope>
    <source>
        <strain evidence="24">BAD-6</strain>
    </source>
</reference>
<keyword evidence="25" id="KW-1185">Reference proteome</keyword>
<comment type="PTM">
    <text evidence="19">Carboxylation is probably crucial for Mg(2+) binding and, consequently, for the gamma-phosphate positioning of ATP.</text>
</comment>
<sequence length="489" mass="54603">MKLIHLLHGTDEKCPENFEDIEVTGVTNHSRQIEKGNAFVCIRGYHTDGHIYAADAASRGASVIICEEDPGRVSTPVLQVQDTRKILSKLALNFYGDPSKKVHLYGVTGTNGKTTITYMMQSILEADGKTCGLLGTIGYRFGQRKYEAVNTTPESCDLQKMFYEMKSEGIEHCVMEVSSHALAMGRVDDIHYEYGIFTNLTPDHMDFHNSTEEYFIAKKKLFYLTEKANVINLDDEHGKRLYHELKETRPETVTLGYSLKDRKAEYYGEILETTEKGSIINVIEHMDKTESLKLNTPGIFTIYNGLAALACARAAGISCSTVQKGLESLKGVPGRFELVENSKGKLVIVDYAHTPDALEKVLKTASEFKKGRLICVFGCGGDRDRKKRALMGAAAGKYSDYCIITSDNPRSEKQEDIAAEIEAGIYDTGCRYEIIENRYEAIKKAVSICQKGDIIMIAGKGHETYQIIGAKKFHFDDREVVKKIIEDGE</sequence>
<evidence type="ECO:0000256" key="11">
    <source>
        <dbReference type="ARBA" id="ARBA00023316"/>
    </source>
</evidence>
<dbReference type="FunFam" id="3.90.190.20:FF:000006">
    <property type="entry name" value="UDP-N-acetylmuramoyl-L-alanyl-D-glutamate--2,6-diaminopimelate ligase"/>
    <property type="match status" value="1"/>
</dbReference>
<feature type="binding site" evidence="19">
    <location>
        <position position="463"/>
    </location>
    <ligand>
        <name>meso-2,6-diaminopimelate</name>
        <dbReference type="ChEBI" id="CHEBI:57791"/>
    </ligand>
</feature>